<sequence length="45" mass="5196">SLTQKANLAGHDVLEILSVASKNKKQDWEKLRSGAEVRKKRMRKF</sequence>
<protein>
    <submittedName>
        <fullName evidence="1">Uncharacterized protein</fullName>
    </submittedName>
</protein>
<proteinExistence type="predicted"/>
<organism evidence="1 2">
    <name type="scientific">Allacma fusca</name>
    <dbReference type="NCBI Taxonomy" id="39272"/>
    <lineage>
        <taxon>Eukaryota</taxon>
        <taxon>Metazoa</taxon>
        <taxon>Ecdysozoa</taxon>
        <taxon>Arthropoda</taxon>
        <taxon>Hexapoda</taxon>
        <taxon>Collembola</taxon>
        <taxon>Symphypleona</taxon>
        <taxon>Sminthuridae</taxon>
        <taxon>Allacma</taxon>
    </lineage>
</organism>
<reference evidence="1" key="1">
    <citation type="submission" date="2021-06" db="EMBL/GenBank/DDBJ databases">
        <authorList>
            <person name="Hodson N. C."/>
            <person name="Mongue J. A."/>
            <person name="Jaron S. K."/>
        </authorList>
    </citation>
    <scope>NUCLEOTIDE SEQUENCE</scope>
</reference>
<dbReference type="Proteomes" id="UP000708208">
    <property type="component" value="Unassembled WGS sequence"/>
</dbReference>
<dbReference type="AlphaFoldDB" id="A0A8J2JGW6"/>
<keyword evidence="2" id="KW-1185">Reference proteome</keyword>
<accession>A0A8J2JGW6</accession>
<feature type="non-terminal residue" evidence="1">
    <location>
        <position position="45"/>
    </location>
</feature>
<evidence type="ECO:0000313" key="2">
    <source>
        <dbReference type="Proteomes" id="UP000708208"/>
    </source>
</evidence>
<name>A0A8J2JGW6_9HEXA</name>
<dbReference type="EMBL" id="CAJVCH010040083">
    <property type="protein sequence ID" value="CAG7716645.1"/>
    <property type="molecule type" value="Genomic_DNA"/>
</dbReference>
<comment type="caution">
    <text evidence="1">The sequence shown here is derived from an EMBL/GenBank/DDBJ whole genome shotgun (WGS) entry which is preliminary data.</text>
</comment>
<gene>
    <name evidence="1" type="ORF">AFUS01_LOCUS6143</name>
</gene>
<evidence type="ECO:0000313" key="1">
    <source>
        <dbReference type="EMBL" id="CAG7716645.1"/>
    </source>
</evidence>